<dbReference type="Pfam" id="PF10604">
    <property type="entry name" value="Polyketide_cyc2"/>
    <property type="match status" value="1"/>
</dbReference>
<sequence>MERVRDYLKDFTNAEEWDPGTHQCVRCDDGPLQVGAEWINTSEFMGRSAVLRYRLDVLEPDRLVFRGTNENAESVDDMSFQPLPAGTRITYSARITFAGLLRMVSPLMRPPFERLADRVAERMTEVLSEL</sequence>
<proteinExistence type="predicted"/>
<dbReference type="InterPro" id="IPR023393">
    <property type="entry name" value="START-like_dom_sf"/>
</dbReference>
<dbReference type="Proteomes" id="UP000676325">
    <property type="component" value="Unassembled WGS sequence"/>
</dbReference>
<protein>
    <submittedName>
        <fullName evidence="1">SRPBCC family protein</fullName>
    </submittedName>
</protein>
<accession>A0A941EAF5</accession>
<gene>
    <name evidence="1" type="ORF">KDK95_11715</name>
</gene>
<comment type="caution">
    <text evidence="1">The sequence shown here is derived from an EMBL/GenBank/DDBJ whole genome shotgun (WGS) entry which is preliminary data.</text>
</comment>
<dbReference type="EMBL" id="JAGSOH010000026">
    <property type="protein sequence ID" value="MBR7826973.1"/>
    <property type="molecule type" value="Genomic_DNA"/>
</dbReference>
<keyword evidence="2" id="KW-1185">Reference proteome</keyword>
<evidence type="ECO:0000313" key="1">
    <source>
        <dbReference type="EMBL" id="MBR7826973.1"/>
    </source>
</evidence>
<evidence type="ECO:0000313" key="2">
    <source>
        <dbReference type="Proteomes" id="UP000676325"/>
    </source>
</evidence>
<dbReference type="Gene3D" id="3.30.530.20">
    <property type="match status" value="1"/>
</dbReference>
<dbReference type="AlphaFoldDB" id="A0A941EAF5"/>
<reference evidence="1" key="1">
    <citation type="submission" date="2021-04" db="EMBL/GenBank/DDBJ databases">
        <title>Genome based classification of Actinospica acidithermotolerans sp. nov., an actinobacterium isolated from an Indonesian hot spring.</title>
        <authorList>
            <person name="Kusuma A.B."/>
            <person name="Putra K.E."/>
            <person name="Nafisah S."/>
            <person name="Loh J."/>
            <person name="Nouioui I."/>
            <person name="Goodfellow M."/>
        </authorList>
    </citation>
    <scope>NUCLEOTIDE SEQUENCE</scope>
    <source>
        <strain evidence="1">MGRD01-02</strain>
    </source>
</reference>
<organism evidence="1 2">
    <name type="scientific">Actinospica acidithermotolerans</name>
    <dbReference type="NCBI Taxonomy" id="2828514"/>
    <lineage>
        <taxon>Bacteria</taxon>
        <taxon>Bacillati</taxon>
        <taxon>Actinomycetota</taxon>
        <taxon>Actinomycetes</taxon>
        <taxon>Catenulisporales</taxon>
        <taxon>Actinospicaceae</taxon>
        <taxon>Actinospica</taxon>
    </lineage>
</organism>
<name>A0A941EAF5_9ACTN</name>
<dbReference type="SUPFAM" id="SSF55961">
    <property type="entry name" value="Bet v1-like"/>
    <property type="match status" value="1"/>
</dbReference>
<dbReference type="InterPro" id="IPR019587">
    <property type="entry name" value="Polyketide_cyclase/dehydratase"/>
</dbReference>